<dbReference type="PANTHER" id="PTHR10746">
    <property type="entry name" value="50S RIBOSOMAL PROTEIN L4"/>
    <property type="match status" value="1"/>
</dbReference>
<keyword evidence="10" id="KW-1185">Reference proteome</keyword>
<evidence type="ECO:0000256" key="2">
    <source>
        <dbReference type="ARBA" id="ARBA00010528"/>
    </source>
</evidence>
<dbReference type="InterPro" id="IPR013005">
    <property type="entry name" value="Ribosomal_uL4-like"/>
</dbReference>
<accession>A0A4W5PL15</accession>
<evidence type="ECO:0000256" key="1">
    <source>
        <dbReference type="ARBA" id="ARBA00004173"/>
    </source>
</evidence>
<feature type="region of interest" description="Disordered" evidence="8">
    <location>
        <begin position="246"/>
        <end position="269"/>
    </location>
</feature>
<proteinExistence type="inferred from homology"/>
<keyword evidence="4" id="KW-0496">Mitochondrion</keyword>
<dbReference type="Proteomes" id="UP000314982">
    <property type="component" value="Unassembled WGS sequence"/>
</dbReference>
<feature type="compositionally biased region" description="Basic residues" evidence="8">
    <location>
        <begin position="253"/>
        <end position="269"/>
    </location>
</feature>
<dbReference type="GeneTree" id="ENSGT00390000014512"/>
<dbReference type="Ensembl" id="ENSHHUT00000064970.1">
    <property type="protein sequence ID" value="ENSHHUP00000062848.1"/>
    <property type="gene ID" value="ENSHHUG00000037125.1"/>
</dbReference>
<dbReference type="InterPro" id="IPR023574">
    <property type="entry name" value="Ribosomal_uL4_dom_sf"/>
</dbReference>
<keyword evidence="3" id="KW-0689">Ribosomal protein</keyword>
<dbReference type="GO" id="GO:0005743">
    <property type="term" value="C:mitochondrial inner membrane"/>
    <property type="evidence" value="ECO:0007669"/>
    <property type="project" value="UniProtKB-ARBA"/>
</dbReference>
<dbReference type="GO" id="GO:0005840">
    <property type="term" value="C:ribosome"/>
    <property type="evidence" value="ECO:0007669"/>
    <property type="project" value="UniProtKB-KW"/>
</dbReference>
<feature type="region of interest" description="Disordered" evidence="8">
    <location>
        <begin position="119"/>
        <end position="149"/>
    </location>
</feature>
<evidence type="ECO:0000256" key="4">
    <source>
        <dbReference type="ARBA" id="ARBA00023128"/>
    </source>
</evidence>
<evidence type="ECO:0000256" key="3">
    <source>
        <dbReference type="ARBA" id="ARBA00022980"/>
    </source>
</evidence>
<comment type="similarity">
    <text evidence="2">Belongs to the universal ribosomal protein uL4 family.</text>
</comment>
<evidence type="ECO:0000256" key="5">
    <source>
        <dbReference type="ARBA" id="ARBA00023274"/>
    </source>
</evidence>
<dbReference type="PANTHER" id="PTHR10746:SF6">
    <property type="entry name" value="LARGE RIBOSOMAL SUBUNIT PROTEIN UL4M"/>
    <property type="match status" value="1"/>
</dbReference>
<dbReference type="GO" id="GO:0006412">
    <property type="term" value="P:translation"/>
    <property type="evidence" value="ECO:0007669"/>
    <property type="project" value="InterPro"/>
</dbReference>
<dbReference type="Pfam" id="PF00573">
    <property type="entry name" value="Ribosomal_L4"/>
    <property type="match status" value="1"/>
</dbReference>
<name>A0A4W5PL15_9TELE</name>
<reference evidence="9" key="2">
    <citation type="submission" date="2025-08" db="UniProtKB">
        <authorList>
            <consortium name="Ensembl"/>
        </authorList>
    </citation>
    <scope>IDENTIFICATION</scope>
</reference>
<evidence type="ECO:0000256" key="7">
    <source>
        <dbReference type="ARBA" id="ARBA00082711"/>
    </source>
</evidence>
<evidence type="ECO:0000313" key="9">
    <source>
        <dbReference type="Ensembl" id="ENSHHUP00000062848.1"/>
    </source>
</evidence>
<dbReference type="GO" id="GO:1990904">
    <property type="term" value="C:ribonucleoprotein complex"/>
    <property type="evidence" value="ECO:0007669"/>
    <property type="project" value="UniProtKB-KW"/>
</dbReference>
<reference evidence="9" key="3">
    <citation type="submission" date="2025-09" db="UniProtKB">
        <authorList>
            <consortium name="Ensembl"/>
        </authorList>
    </citation>
    <scope>IDENTIFICATION</scope>
</reference>
<evidence type="ECO:0000256" key="8">
    <source>
        <dbReference type="SAM" id="MobiDB-lite"/>
    </source>
</evidence>
<organism evidence="9 10">
    <name type="scientific">Hucho hucho</name>
    <name type="common">huchen</name>
    <dbReference type="NCBI Taxonomy" id="62062"/>
    <lineage>
        <taxon>Eukaryota</taxon>
        <taxon>Metazoa</taxon>
        <taxon>Chordata</taxon>
        <taxon>Craniata</taxon>
        <taxon>Vertebrata</taxon>
        <taxon>Euteleostomi</taxon>
        <taxon>Actinopterygii</taxon>
        <taxon>Neopterygii</taxon>
        <taxon>Teleostei</taxon>
        <taxon>Protacanthopterygii</taxon>
        <taxon>Salmoniformes</taxon>
        <taxon>Salmonidae</taxon>
        <taxon>Salmoninae</taxon>
        <taxon>Hucho</taxon>
    </lineage>
</organism>
<dbReference type="InterPro" id="IPR002136">
    <property type="entry name" value="Ribosomal_uL4"/>
</dbReference>
<dbReference type="SUPFAM" id="SSF52166">
    <property type="entry name" value="Ribosomal protein L4"/>
    <property type="match status" value="1"/>
</dbReference>
<sequence>MPGHRRGRSLSEGLMLEESEKGGLVVSSVIGGSSGNHGLKEGDEIVGATINFDQLSKDDVLKILKLMDDNGFDKKVQVLTKNNLSKSMGTLDSIKAPEEMLKDSYNSLYNAKINRFMKDDSPGQPAGAWERGSHNGQLASSFSGEDALPSNLRIPSNLVDRARAERPPPPSDSSLPVLRRCDAAVPVHLSPVQTWVETLERRDSKQLGLVDLHPDVFAVPTRIDILHEVELWQRNFKRISRAHTKVRSEVRGGGKKPWRQKGSGKARHGSIRSPIWRGGGVSHGPRGPTSFYYMLPMRVRVQGLKIALSSKLAQDYLHVVDTLNIPTPDPQYLMDLIRYRHWGESVLIVDVGEELPENILQATESLKTVNVIPAIGLNVHSMLKHEVLVLTLEAVKFLENKLLWHDERFTLLYPFKLPYTDLP</sequence>
<evidence type="ECO:0000313" key="10">
    <source>
        <dbReference type="Proteomes" id="UP000314982"/>
    </source>
</evidence>
<feature type="compositionally biased region" description="Polar residues" evidence="8">
    <location>
        <begin position="134"/>
        <end position="143"/>
    </location>
</feature>
<reference evidence="10" key="1">
    <citation type="submission" date="2018-06" db="EMBL/GenBank/DDBJ databases">
        <title>Genome assembly of Danube salmon.</title>
        <authorList>
            <person name="Macqueen D.J."/>
            <person name="Gundappa M.K."/>
        </authorList>
    </citation>
    <scope>NUCLEOTIDE SEQUENCE [LARGE SCALE GENOMIC DNA]</scope>
</reference>
<keyword evidence="5" id="KW-0687">Ribonucleoprotein</keyword>
<protein>
    <recommendedName>
        <fullName evidence="6">Large ribosomal subunit protein uL4m</fullName>
    </recommendedName>
    <alternativeName>
        <fullName evidence="7">39S ribosomal protein L4, mitochondrial</fullName>
    </alternativeName>
</protein>
<dbReference type="FunFam" id="3.40.1370.10:FF:000005">
    <property type="entry name" value="39S ribosomal protein L4, mitochondrial"/>
    <property type="match status" value="1"/>
</dbReference>
<dbReference type="GO" id="GO:0003735">
    <property type="term" value="F:structural constituent of ribosome"/>
    <property type="evidence" value="ECO:0007669"/>
    <property type="project" value="InterPro"/>
</dbReference>
<evidence type="ECO:0000256" key="6">
    <source>
        <dbReference type="ARBA" id="ARBA00040565"/>
    </source>
</evidence>
<dbReference type="STRING" id="62062.ENSHHUP00000062848"/>
<dbReference type="HAMAP" id="MF_01328_B">
    <property type="entry name" value="Ribosomal_uL4_B"/>
    <property type="match status" value="1"/>
</dbReference>
<comment type="subcellular location">
    <subcellularLocation>
        <location evidence="1">Mitochondrion</location>
    </subcellularLocation>
</comment>
<dbReference type="Gene3D" id="3.40.1370.10">
    <property type="match status" value="1"/>
</dbReference>
<dbReference type="AlphaFoldDB" id="A0A4W5PL15"/>
<dbReference type="NCBIfam" id="TIGR03953">
    <property type="entry name" value="rplD_bact"/>
    <property type="match status" value="1"/>
</dbReference>